<gene>
    <name evidence="5" type="ORF">N180_09825</name>
</gene>
<dbReference type="AlphaFoldDB" id="A0A081PEL0"/>
<proteinExistence type="predicted"/>
<protein>
    <recommendedName>
        <fullName evidence="4">HTH araC/xylS-type domain-containing protein</fullName>
    </recommendedName>
</protein>
<dbReference type="PANTHER" id="PTHR43280">
    <property type="entry name" value="ARAC-FAMILY TRANSCRIPTIONAL REGULATOR"/>
    <property type="match status" value="1"/>
</dbReference>
<accession>A0A081PEL0</accession>
<dbReference type="GO" id="GO:0003700">
    <property type="term" value="F:DNA-binding transcription factor activity"/>
    <property type="evidence" value="ECO:0007669"/>
    <property type="project" value="InterPro"/>
</dbReference>
<keyword evidence="1" id="KW-0805">Transcription regulation</keyword>
<dbReference type="SUPFAM" id="SSF46689">
    <property type="entry name" value="Homeodomain-like"/>
    <property type="match status" value="1"/>
</dbReference>
<dbReference type="Pfam" id="PF12833">
    <property type="entry name" value="HTH_18"/>
    <property type="match status" value="1"/>
</dbReference>
<sequence>MKQRETLEDFFEEKLKRDVCSLSSDEVQFNLLTFADCLEKNIRYRRRDYFKVTYTTGHHIIHHSDRSYEVNGPTMVFFSPEIPYTIESPNYCEKNSRYFIFRERYFSEYFRRNIKDFPFFSRTHNGAFALDDAQEKKVAMHFEEMQQELASDYIFKHDLIRQHIAELLHMALKLTPGHSALEHVDANVRLTAVFTELLERQFPIEPPFKLRFEMRSPGDYAQKLNVHVNHLNRVLKLTTGKTTSQHISEKMAVEARILLKHSQYNISEISYSLGFTNTTHFNHFFKRQTGSSPKTFRV</sequence>
<evidence type="ECO:0000256" key="3">
    <source>
        <dbReference type="ARBA" id="ARBA00023163"/>
    </source>
</evidence>
<dbReference type="PROSITE" id="PS01124">
    <property type="entry name" value="HTH_ARAC_FAMILY_2"/>
    <property type="match status" value="1"/>
</dbReference>
<feature type="domain" description="HTH araC/xylS-type" evidence="4">
    <location>
        <begin position="219"/>
        <end position="298"/>
    </location>
</feature>
<evidence type="ECO:0000259" key="4">
    <source>
        <dbReference type="PROSITE" id="PS01124"/>
    </source>
</evidence>
<evidence type="ECO:0000256" key="1">
    <source>
        <dbReference type="ARBA" id="ARBA00023015"/>
    </source>
</evidence>
<evidence type="ECO:0000256" key="2">
    <source>
        <dbReference type="ARBA" id="ARBA00023125"/>
    </source>
</evidence>
<name>A0A081PEL0_9SPHI</name>
<dbReference type="GO" id="GO:0043565">
    <property type="term" value="F:sequence-specific DNA binding"/>
    <property type="evidence" value="ECO:0007669"/>
    <property type="project" value="InterPro"/>
</dbReference>
<dbReference type="EMBL" id="JNFF01000083">
    <property type="protein sequence ID" value="KEQ29133.1"/>
    <property type="molecule type" value="Genomic_DNA"/>
</dbReference>
<dbReference type="Proteomes" id="UP000028007">
    <property type="component" value="Unassembled WGS sequence"/>
</dbReference>
<dbReference type="OrthoDB" id="629929at2"/>
<evidence type="ECO:0000313" key="6">
    <source>
        <dbReference type="Proteomes" id="UP000028007"/>
    </source>
</evidence>
<dbReference type="PRINTS" id="PR00032">
    <property type="entry name" value="HTHARAC"/>
</dbReference>
<dbReference type="InterPro" id="IPR018060">
    <property type="entry name" value="HTH_AraC"/>
</dbReference>
<dbReference type="InterPro" id="IPR020449">
    <property type="entry name" value="Tscrpt_reg_AraC-type_HTH"/>
</dbReference>
<evidence type="ECO:0000313" key="5">
    <source>
        <dbReference type="EMBL" id="KEQ29133.1"/>
    </source>
</evidence>
<dbReference type="PANTHER" id="PTHR43280:SF32">
    <property type="entry name" value="TRANSCRIPTIONAL REGULATORY PROTEIN"/>
    <property type="match status" value="1"/>
</dbReference>
<dbReference type="RefSeq" id="WP_037442749.1">
    <property type="nucleotide sequence ID" value="NZ_JNFF01000083.1"/>
</dbReference>
<reference evidence="5 6" key="1">
    <citation type="journal article" date="1992" name="Int. J. Syst. Bacteriol.">
        <title>Sphingobacterium antarcticus sp. nov. a Psychrotrophic Bacterium from the Soils of Schirmacher Oasis, Antarctica.</title>
        <authorList>
            <person name="Shivaji S."/>
            <person name="Ray M.K."/>
            <person name="Rao N.S."/>
            <person name="Saiserr L."/>
            <person name="Jagannadham M.V."/>
            <person name="Kumar G.S."/>
            <person name="Reddy G."/>
            <person name="Bhargava P.M."/>
        </authorList>
    </citation>
    <scope>NUCLEOTIDE SEQUENCE [LARGE SCALE GENOMIC DNA]</scope>
    <source>
        <strain evidence="5 6">4BY</strain>
    </source>
</reference>
<organism evidence="5 6">
    <name type="scientific">Pedobacter antarcticus 4BY</name>
    <dbReference type="NCBI Taxonomy" id="1358423"/>
    <lineage>
        <taxon>Bacteria</taxon>
        <taxon>Pseudomonadati</taxon>
        <taxon>Bacteroidota</taxon>
        <taxon>Sphingobacteriia</taxon>
        <taxon>Sphingobacteriales</taxon>
        <taxon>Sphingobacteriaceae</taxon>
        <taxon>Pedobacter</taxon>
    </lineage>
</organism>
<dbReference type="SMART" id="SM00342">
    <property type="entry name" value="HTH_ARAC"/>
    <property type="match status" value="1"/>
</dbReference>
<keyword evidence="6" id="KW-1185">Reference proteome</keyword>
<keyword evidence="2" id="KW-0238">DNA-binding</keyword>
<keyword evidence="3" id="KW-0804">Transcription</keyword>
<comment type="caution">
    <text evidence="5">The sequence shown here is derived from an EMBL/GenBank/DDBJ whole genome shotgun (WGS) entry which is preliminary data.</text>
</comment>
<dbReference type="InterPro" id="IPR009057">
    <property type="entry name" value="Homeodomain-like_sf"/>
</dbReference>
<dbReference type="eggNOG" id="COG2207">
    <property type="taxonomic scope" value="Bacteria"/>
</dbReference>
<dbReference type="Gene3D" id="1.10.10.60">
    <property type="entry name" value="Homeodomain-like"/>
    <property type="match status" value="1"/>
</dbReference>